<proteinExistence type="predicted"/>
<evidence type="ECO:0000256" key="1">
    <source>
        <dbReference type="SAM" id="Phobius"/>
    </source>
</evidence>
<protein>
    <submittedName>
        <fullName evidence="3">TadE/TadG family type IV pilus assembly protein</fullName>
    </submittedName>
</protein>
<feature type="domain" description="TadE-like" evidence="2">
    <location>
        <begin position="9"/>
        <end position="51"/>
    </location>
</feature>
<dbReference type="RefSeq" id="WP_273689771.1">
    <property type="nucleotide sequence ID" value="NZ_CP117411.1"/>
</dbReference>
<organism evidence="3 4">
    <name type="scientific">Sphingomonas naphthae</name>
    <dbReference type="NCBI Taxonomy" id="1813468"/>
    <lineage>
        <taxon>Bacteria</taxon>
        <taxon>Pseudomonadati</taxon>
        <taxon>Pseudomonadota</taxon>
        <taxon>Alphaproteobacteria</taxon>
        <taxon>Sphingomonadales</taxon>
        <taxon>Sphingomonadaceae</taxon>
        <taxon>Sphingomonas</taxon>
    </lineage>
</organism>
<evidence type="ECO:0000313" key="4">
    <source>
        <dbReference type="Proteomes" id="UP001220395"/>
    </source>
</evidence>
<accession>A0ABY7TN30</accession>
<dbReference type="InterPro" id="IPR012495">
    <property type="entry name" value="TadE-like_dom"/>
</dbReference>
<dbReference type="Pfam" id="PF07811">
    <property type="entry name" value="TadE"/>
    <property type="match status" value="1"/>
</dbReference>
<dbReference type="EMBL" id="CP117411">
    <property type="protein sequence ID" value="WCT74599.1"/>
    <property type="molecule type" value="Genomic_DNA"/>
</dbReference>
<gene>
    <name evidence="3" type="ORF">PQ455_05045</name>
</gene>
<keyword evidence="1" id="KW-0472">Membrane</keyword>
<keyword evidence="1" id="KW-0812">Transmembrane</keyword>
<name>A0ABY7TN30_9SPHN</name>
<dbReference type="Proteomes" id="UP001220395">
    <property type="component" value="Chromosome"/>
</dbReference>
<reference evidence="3 4" key="1">
    <citation type="submission" date="2023-02" db="EMBL/GenBank/DDBJ databases">
        <title>Genome sequence of Sphingomonas naphthae.</title>
        <authorList>
            <person name="Kim S."/>
            <person name="Heo J."/>
            <person name="Kwon S.-W."/>
        </authorList>
    </citation>
    <scope>NUCLEOTIDE SEQUENCE [LARGE SCALE GENOMIC DNA]</scope>
    <source>
        <strain evidence="3 4">KACC 18716</strain>
    </source>
</reference>
<evidence type="ECO:0000313" key="3">
    <source>
        <dbReference type="EMBL" id="WCT74599.1"/>
    </source>
</evidence>
<keyword evidence="4" id="KW-1185">Reference proteome</keyword>
<sequence>MKIWREQRGATAVEFAFVAPIFLMFLLLLLEGARMMWTQGALQEAAASAARCSAVKSSSCNSDALVKSYAVARAANSQITIAATTVTIDNAVTCGTLGNMQKVTITAPWSSAATNLLPGAPSQLSVYSCFPNA</sequence>
<evidence type="ECO:0000259" key="2">
    <source>
        <dbReference type="Pfam" id="PF07811"/>
    </source>
</evidence>
<keyword evidence="1" id="KW-1133">Transmembrane helix</keyword>
<feature type="transmembrane region" description="Helical" evidence="1">
    <location>
        <begin position="12"/>
        <end position="30"/>
    </location>
</feature>